<feature type="region of interest" description="Disordered" evidence="1">
    <location>
        <begin position="20"/>
        <end position="57"/>
    </location>
</feature>
<dbReference type="EMBL" id="HBUF01454089">
    <property type="protein sequence ID" value="CAG6743800.1"/>
    <property type="molecule type" value="Transcribed_RNA"/>
</dbReference>
<sequence length="126" mass="14818">MKSSFFSRLHTIRKVIKTIRKKGRRGQTYKTQKQKKKKRVEKKKKKKRCNSCGSKTHSQSIYIKDNSKCVSNVLGTIIKYMVMLIIHATTTSPLLYCSKNRCRVLVFARNFLQLGDNFMNFYSKRS</sequence>
<protein>
    <submittedName>
        <fullName evidence="2">Uncharacterized protein</fullName>
    </submittedName>
</protein>
<reference evidence="2" key="1">
    <citation type="submission" date="2021-05" db="EMBL/GenBank/DDBJ databases">
        <authorList>
            <person name="Alioto T."/>
            <person name="Alioto T."/>
            <person name="Gomez Garrido J."/>
        </authorList>
    </citation>
    <scope>NUCLEOTIDE SEQUENCE</scope>
</reference>
<feature type="compositionally biased region" description="Basic residues" evidence="1">
    <location>
        <begin position="20"/>
        <end position="49"/>
    </location>
</feature>
<organism evidence="2">
    <name type="scientific">Cacopsylla melanoneura</name>
    <dbReference type="NCBI Taxonomy" id="428564"/>
    <lineage>
        <taxon>Eukaryota</taxon>
        <taxon>Metazoa</taxon>
        <taxon>Ecdysozoa</taxon>
        <taxon>Arthropoda</taxon>
        <taxon>Hexapoda</taxon>
        <taxon>Insecta</taxon>
        <taxon>Pterygota</taxon>
        <taxon>Neoptera</taxon>
        <taxon>Paraneoptera</taxon>
        <taxon>Hemiptera</taxon>
        <taxon>Sternorrhyncha</taxon>
        <taxon>Psylloidea</taxon>
        <taxon>Psyllidae</taxon>
        <taxon>Psyllinae</taxon>
        <taxon>Cacopsylla</taxon>
    </lineage>
</organism>
<evidence type="ECO:0000313" key="2">
    <source>
        <dbReference type="EMBL" id="CAG6743800.1"/>
    </source>
</evidence>
<name>A0A8D8ZB77_9HEMI</name>
<evidence type="ECO:0000256" key="1">
    <source>
        <dbReference type="SAM" id="MobiDB-lite"/>
    </source>
</evidence>
<dbReference type="AlphaFoldDB" id="A0A8D8ZB77"/>
<accession>A0A8D8ZB77</accession>
<proteinExistence type="predicted"/>